<name>A0A7X5QWQ9_9GAMM</name>
<accession>A0A7X5QWQ9</accession>
<dbReference type="InterPro" id="IPR001647">
    <property type="entry name" value="HTH_TetR"/>
</dbReference>
<dbReference type="InterPro" id="IPR009057">
    <property type="entry name" value="Homeodomain-like_sf"/>
</dbReference>
<gene>
    <name evidence="5" type="ORF">HBF32_15300</name>
</gene>
<sequence length="187" mass="20474">MPKPRKIEDDELTRKLTAIFKEVGYDAASLASLSEATGLKKASLYHRFPGGKEQMAEEVLAATRDILDEHLFPALADDSSPERKMAAFVKTIDAFYASGNESCLLNMLAPPRGHENGRSVAIASIFQRLADALTRVAEEAGAPKRQAKVRAEQALVELHGALILSRGMADTNIFQRMLGRLPRIVLT</sequence>
<dbReference type="RefSeq" id="WP_166700653.1">
    <property type="nucleotide sequence ID" value="NZ_JAAQTL010000002.1"/>
</dbReference>
<dbReference type="AlphaFoldDB" id="A0A7X5QWQ9"/>
<organism evidence="5 6">
    <name type="scientific">Luteibacter yeojuensis</name>
    <dbReference type="NCBI Taxonomy" id="345309"/>
    <lineage>
        <taxon>Bacteria</taxon>
        <taxon>Pseudomonadati</taxon>
        <taxon>Pseudomonadota</taxon>
        <taxon>Gammaproteobacteria</taxon>
        <taxon>Lysobacterales</taxon>
        <taxon>Rhodanobacteraceae</taxon>
        <taxon>Luteibacter</taxon>
    </lineage>
</organism>
<evidence type="ECO:0000256" key="3">
    <source>
        <dbReference type="ARBA" id="ARBA00023163"/>
    </source>
</evidence>
<dbReference type="SUPFAM" id="SSF46689">
    <property type="entry name" value="Homeodomain-like"/>
    <property type="match status" value="1"/>
</dbReference>
<keyword evidence="3" id="KW-0804">Transcription</keyword>
<dbReference type="Gene3D" id="1.10.357.10">
    <property type="entry name" value="Tetracycline Repressor, domain 2"/>
    <property type="match status" value="1"/>
</dbReference>
<evidence type="ECO:0000313" key="5">
    <source>
        <dbReference type="EMBL" id="NID16840.1"/>
    </source>
</evidence>
<dbReference type="Pfam" id="PF00440">
    <property type="entry name" value="TetR_N"/>
    <property type="match status" value="1"/>
</dbReference>
<dbReference type="InterPro" id="IPR036271">
    <property type="entry name" value="Tet_transcr_reg_TetR-rel_C_sf"/>
</dbReference>
<proteinExistence type="predicted"/>
<evidence type="ECO:0000313" key="6">
    <source>
        <dbReference type="Proteomes" id="UP000518878"/>
    </source>
</evidence>
<protein>
    <submittedName>
        <fullName evidence="5">TetR/AcrR family transcriptional regulator</fullName>
    </submittedName>
</protein>
<reference evidence="5 6" key="1">
    <citation type="journal article" date="2006" name="Int. J. Syst. Evol. Microbiol.">
        <title>Dyella yeojuensis sp. nov., isolated from greenhouse soil in Korea.</title>
        <authorList>
            <person name="Kim B.Y."/>
            <person name="Weon H.Y."/>
            <person name="Lee K.H."/>
            <person name="Seok S.J."/>
            <person name="Kwon S.W."/>
            <person name="Go S.J."/>
            <person name="Stackebrandt E."/>
        </authorList>
    </citation>
    <scope>NUCLEOTIDE SEQUENCE [LARGE SCALE GENOMIC DNA]</scope>
    <source>
        <strain evidence="5 6">DSM 17673</strain>
    </source>
</reference>
<feature type="domain" description="HTH tetR-type" evidence="4">
    <location>
        <begin position="18"/>
        <end position="59"/>
    </location>
</feature>
<dbReference type="Proteomes" id="UP000518878">
    <property type="component" value="Unassembled WGS sequence"/>
</dbReference>
<evidence type="ECO:0000259" key="4">
    <source>
        <dbReference type="Pfam" id="PF00440"/>
    </source>
</evidence>
<dbReference type="PANTHER" id="PTHR47506:SF7">
    <property type="entry name" value="TRANSCRIPTIONAL REGULATORY PROTEIN"/>
    <property type="match status" value="1"/>
</dbReference>
<keyword evidence="1" id="KW-0805">Transcription regulation</keyword>
<dbReference type="GO" id="GO:0003677">
    <property type="term" value="F:DNA binding"/>
    <property type="evidence" value="ECO:0007669"/>
    <property type="project" value="UniProtKB-KW"/>
</dbReference>
<dbReference type="PANTHER" id="PTHR47506">
    <property type="entry name" value="TRANSCRIPTIONAL REGULATORY PROTEIN"/>
    <property type="match status" value="1"/>
</dbReference>
<comment type="caution">
    <text evidence="5">The sequence shown here is derived from an EMBL/GenBank/DDBJ whole genome shotgun (WGS) entry which is preliminary data.</text>
</comment>
<dbReference type="EMBL" id="JAAQTL010000002">
    <property type="protein sequence ID" value="NID16840.1"/>
    <property type="molecule type" value="Genomic_DNA"/>
</dbReference>
<evidence type="ECO:0000256" key="1">
    <source>
        <dbReference type="ARBA" id="ARBA00023015"/>
    </source>
</evidence>
<dbReference type="SUPFAM" id="SSF48498">
    <property type="entry name" value="Tetracyclin repressor-like, C-terminal domain"/>
    <property type="match status" value="1"/>
</dbReference>
<keyword evidence="6" id="KW-1185">Reference proteome</keyword>
<evidence type="ECO:0000256" key="2">
    <source>
        <dbReference type="ARBA" id="ARBA00023125"/>
    </source>
</evidence>
<keyword evidence="2" id="KW-0238">DNA-binding</keyword>